<proteinExistence type="predicted"/>
<dbReference type="EMBL" id="CAJFCJ010000016">
    <property type="protein sequence ID" value="CAD5122091.1"/>
    <property type="molecule type" value="Genomic_DNA"/>
</dbReference>
<dbReference type="Gene3D" id="3.30.420.10">
    <property type="entry name" value="Ribonuclease H-like superfamily/Ribonuclease H"/>
    <property type="match status" value="1"/>
</dbReference>
<dbReference type="InterPro" id="IPR038717">
    <property type="entry name" value="Tc1-like_DDE_dom"/>
</dbReference>
<keyword evidence="1" id="KW-1133">Transmembrane helix</keyword>
<name>A0A7I8W0L9_9ANNE</name>
<sequence length="979" mass="113185">MAYDTKVRDLIKKKHEEGYSYREISEMMNIPKASIQYILKPTYVKSGNVGRPKSLSDREKSLIKKEIMKLKNDSKRITSTKISTSCNLSVSQTTLQKVIKEMLEKDKKIPQTPRLKQKNKLERIKKCRDWFEKARKFDQIIFSDECSFSLGGPDKFLTWQFNPEIEVRRSRHSKVDGGVMIWGCMGPDGLLYISRITDKCSKGWYLSLLKKEVLPFLSKRYGKTFIFQQDNAPCHKAKIVVNYLKQEKYNILEWPSCSPDLSPIGDAWHILKNMVYDGRQFKKNDDLWETILENVEIINREKKLDLISLHKSLLTRGLNCIQRNGFGLEGDVFPNVTCEGDTMRIECASGYAIKILHAFFGREQSIVRPDFCLNQGEFADPTVRCFLDVKTLVEYKCNYERYCDQKVDGNLFSIAKDMGSNWTPSECPKDTKRFLMVDYACERIKIAEACYGEKLYANCPKNYKIKQHSVFFGRLDGKTCLPKNKEFYSQAEYGIRQIDNYYLCHYNQSIVSSTIQSICEDKETCIFNVHENLLENYPSHHENKCPKDVQTYLQFYYVCSHRSSMIQDLKCYGETFQPSCGKGYLINIKSSFRGRLTPADAQCETEPLENFKGPCQTELITAIAQSIEKCHLKSSCSLPNTDTFWSKLNATNRVCSESDKPFMFHLYECKPRSSIIACPKTAPKTIECPKNYAIKPISAFFGRHNDVNCLDPNEEIEMETACFSDSDRVLSKVNEICRGKRACNLEANASIFYDESTDSRMRCREEMFYKQYLWVNYECSQTKCLFLSDKLEAEIEQCISDYKKLCILDMSDNCFRTSLKSLEDEKDCLTYTRRLKAYYEYWLPAHKKTMCNFPKCAFNFARKVPEVSEIYRKIADPQKHYVIDPVKCTFIKEYGKLSKEGSLLEQSCPEGSAAVMTFYADIFGNFEDNHDAIIKGCPDSASIMEKIGSHNQSSKQGISLIGIIICLLCHISTNWVFYF</sequence>
<dbReference type="AlphaFoldDB" id="A0A7I8W0L9"/>
<dbReference type="PANTHER" id="PTHR46780">
    <property type="entry name" value="PROTEIN EVA-1"/>
    <property type="match status" value="1"/>
</dbReference>
<dbReference type="InterPro" id="IPR000922">
    <property type="entry name" value="Lectin_gal-bd_dom"/>
</dbReference>
<organism evidence="4 5">
    <name type="scientific">Dimorphilus gyrociliatus</name>
    <dbReference type="NCBI Taxonomy" id="2664684"/>
    <lineage>
        <taxon>Eukaryota</taxon>
        <taxon>Metazoa</taxon>
        <taxon>Spiralia</taxon>
        <taxon>Lophotrochozoa</taxon>
        <taxon>Annelida</taxon>
        <taxon>Polychaeta</taxon>
        <taxon>Polychaeta incertae sedis</taxon>
        <taxon>Dinophilidae</taxon>
        <taxon>Dimorphilus</taxon>
    </lineage>
</organism>
<keyword evidence="1" id="KW-0812">Transmembrane</keyword>
<feature type="transmembrane region" description="Helical" evidence="1">
    <location>
        <begin position="957"/>
        <end position="978"/>
    </location>
</feature>
<gene>
    <name evidence="4" type="ORF">DGYR_LOCUS9942</name>
</gene>
<keyword evidence="5" id="KW-1185">Reference proteome</keyword>
<evidence type="ECO:0000259" key="2">
    <source>
        <dbReference type="Pfam" id="PF02140"/>
    </source>
</evidence>
<comment type="caution">
    <text evidence="4">The sequence shown here is derived from an EMBL/GenBank/DDBJ whole genome shotgun (WGS) entry which is preliminary data.</text>
</comment>
<dbReference type="Proteomes" id="UP000549394">
    <property type="component" value="Unassembled WGS sequence"/>
</dbReference>
<dbReference type="InterPro" id="IPR043159">
    <property type="entry name" value="Lectin_gal-bd_sf"/>
</dbReference>
<dbReference type="Pfam" id="PF13358">
    <property type="entry name" value="DDE_3"/>
    <property type="match status" value="1"/>
</dbReference>
<dbReference type="GO" id="GO:0003676">
    <property type="term" value="F:nucleic acid binding"/>
    <property type="evidence" value="ECO:0007669"/>
    <property type="project" value="InterPro"/>
</dbReference>
<dbReference type="Gene3D" id="2.60.120.740">
    <property type="match status" value="4"/>
</dbReference>
<accession>A0A7I8W0L9</accession>
<dbReference type="OrthoDB" id="6286709at2759"/>
<dbReference type="InterPro" id="IPR036397">
    <property type="entry name" value="RNaseH_sf"/>
</dbReference>
<evidence type="ECO:0000313" key="5">
    <source>
        <dbReference type="Proteomes" id="UP000549394"/>
    </source>
</evidence>
<evidence type="ECO:0000259" key="3">
    <source>
        <dbReference type="Pfam" id="PF13358"/>
    </source>
</evidence>
<dbReference type="GO" id="GO:0030246">
    <property type="term" value="F:carbohydrate binding"/>
    <property type="evidence" value="ECO:0007669"/>
    <property type="project" value="InterPro"/>
</dbReference>
<feature type="domain" description="SUEL-type lectin" evidence="2">
    <location>
        <begin position="686"/>
        <end position="779"/>
    </location>
</feature>
<protein>
    <submittedName>
        <fullName evidence="4">DgyrCDS10541</fullName>
    </submittedName>
</protein>
<feature type="domain" description="Tc1-like transposase DDE" evidence="3">
    <location>
        <begin position="139"/>
        <end position="287"/>
    </location>
</feature>
<reference evidence="4 5" key="1">
    <citation type="submission" date="2020-08" db="EMBL/GenBank/DDBJ databases">
        <authorList>
            <person name="Hejnol A."/>
        </authorList>
    </citation>
    <scope>NUCLEOTIDE SEQUENCE [LARGE SCALE GENOMIC DNA]</scope>
</reference>
<evidence type="ECO:0000313" key="4">
    <source>
        <dbReference type="EMBL" id="CAD5122091.1"/>
    </source>
</evidence>
<evidence type="ECO:0000256" key="1">
    <source>
        <dbReference type="SAM" id="Phobius"/>
    </source>
</evidence>
<keyword evidence="1" id="KW-0472">Membrane</keyword>
<dbReference type="InterPro" id="IPR036388">
    <property type="entry name" value="WH-like_DNA-bd_sf"/>
</dbReference>
<dbReference type="Gene3D" id="1.10.10.10">
    <property type="entry name" value="Winged helix-like DNA-binding domain superfamily/Winged helix DNA-binding domain"/>
    <property type="match status" value="1"/>
</dbReference>
<dbReference type="Pfam" id="PF02140">
    <property type="entry name" value="SUEL_Lectin"/>
    <property type="match status" value="1"/>
</dbReference>
<dbReference type="CDD" id="cd22823">
    <property type="entry name" value="Gal_Rha_Lectin"/>
    <property type="match status" value="4"/>
</dbReference>